<keyword evidence="1" id="KW-0812">Transmembrane</keyword>
<reference evidence="2" key="1">
    <citation type="journal article" date="2020" name="Nature">
        <title>Giant virus diversity and host interactions through global metagenomics.</title>
        <authorList>
            <person name="Schulz F."/>
            <person name="Roux S."/>
            <person name="Paez-Espino D."/>
            <person name="Jungbluth S."/>
            <person name="Walsh D.A."/>
            <person name="Denef V.J."/>
            <person name="McMahon K.D."/>
            <person name="Konstantinidis K.T."/>
            <person name="Eloe-Fadrosh E.A."/>
            <person name="Kyrpides N.C."/>
            <person name="Woyke T."/>
        </authorList>
    </citation>
    <scope>NUCLEOTIDE SEQUENCE</scope>
    <source>
        <strain evidence="2">GVMAG-S-ERX555965-48</strain>
    </source>
</reference>
<dbReference type="AlphaFoldDB" id="A0A6C0AXG8"/>
<proteinExistence type="predicted"/>
<protein>
    <submittedName>
        <fullName evidence="2">Uncharacterized protein</fullName>
    </submittedName>
</protein>
<accession>A0A6C0AXG8</accession>
<evidence type="ECO:0000256" key="1">
    <source>
        <dbReference type="SAM" id="Phobius"/>
    </source>
</evidence>
<evidence type="ECO:0000313" key="2">
    <source>
        <dbReference type="EMBL" id="QHS83951.1"/>
    </source>
</evidence>
<keyword evidence="1" id="KW-0472">Membrane</keyword>
<keyword evidence="1" id="KW-1133">Transmembrane helix</keyword>
<sequence length="140" mass="16209">MLFKIFGVLVVLVFLLLLMYVIEYYKINMDPMKKPVKVEEIVVETFVPDDNYVESFEKKEINMCQEYKGDNNRLDKGCKALSFENCMDTECCIWGGEKGLPNIKKNGNCTLGNNYGPIFKGSAFDNSEFYYQGQKFPKNF</sequence>
<name>A0A6C0AXG8_9ZZZZ</name>
<organism evidence="2">
    <name type="scientific">viral metagenome</name>
    <dbReference type="NCBI Taxonomy" id="1070528"/>
    <lineage>
        <taxon>unclassified sequences</taxon>
        <taxon>metagenomes</taxon>
        <taxon>organismal metagenomes</taxon>
    </lineage>
</organism>
<feature type="transmembrane region" description="Helical" evidence="1">
    <location>
        <begin position="6"/>
        <end position="25"/>
    </location>
</feature>
<dbReference type="EMBL" id="MN738770">
    <property type="protein sequence ID" value="QHS83951.1"/>
    <property type="molecule type" value="Genomic_DNA"/>
</dbReference>